<dbReference type="InterPro" id="IPR020476">
    <property type="entry name" value="Nudix_hydrolase"/>
</dbReference>
<comment type="similarity">
    <text evidence="2 5">Belongs to the Nudix hydrolase family.</text>
</comment>
<dbReference type="PANTHER" id="PTHR43222:SF2">
    <property type="entry name" value="NUDIX HYDROLASE 23, CHLOROPLASTIC"/>
    <property type="match status" value="1"/>
</dbReference>
<accession>A0A3M2M2P2</accession>
<evidence type="ECO:0000259" key="6">
    <source>
        <dbReference type="Pfam" id="PF00293"/>
    </source>
</evidence>
<dbReference type="SUPFAM" id="SSF55811">
    <property type="entry name" value="Nudix"/>
    <property type="match status" value="1"/>
</dbReference>
<reference evidence="7 8" key="1">
    <citation type="submission" date="2018-10" db="EMBL/GenBank/DDBJ databases">
        <title>Isolation, diversity and antifungal activity of actinobacteria from wheat.</title>
        <authorList>
            <person name="Han C."/>
        </authorList>
    </citation>
    <scope>NUCLEOTIDE SEQUENCE [LARGE SCALE GENOMIC DNA]</scope>
    <source>
        <strain evidence="7 8">NEAU-YY642</strain>
    </source>
</reference>
<dbReference type="EMBL" id="RFFJ01000032">
    <property type="protein sequence ID" value="RMI42755.1"/>
    <property type="molecule type" value="Genomic_DNA"/>
</dbReference>
<dbReference type="AlphaFoldDB" id="A0A3M2M2P2"/>
<dbReference type="Pfam" id="PF00293">
    <property type="entry name" value="NUDIX"/>
    <property type="match status" value="1"/>
</dbReference>
<gene>
    <name evidence="7" type="ORF">EBN88_08660</name>
</gene>
<evidence type="ECO:0000256" key="2">
    <source>
        <dbReference type="ARBA" id="ARBA00005582"/>
    </source>
</evidence>
<dbReference type="InterPro" id="IPR015797">
    <property type="entry name" value="NUDIX_hydrolase-like_dom_sf"/>
</dbReference>
<organism evidence="7 8">
    <name type="scientific">Streptomyces triticirhizae</name>
    <dbReference type="NCBI Taxonomy" id="2483353"/>
    <lineage>
        <taxon>Bacteria</taxon>
        <taxon>Bacillati</taxon>
        <taxon>Actinomycetota</taxon>
        <taxon>Actinomycetes</taxon>
        <taxon>Kitasatosporales</taxon>
        <taxon>Streptomycetaceae</taxon>
        <taxon>Streptomyces</taxon>
    </lineage>
</organism>
<keyword evidence="3 5" id="KW-0378">Hydrolase</keyword>
<name>A0A3M2M2P2_9ACTN</name>
<dbReference type="PRINTS" id="PR00502">
    <property type="entry name" value="NUDIXFAMILY"/>
</dbReference>
<dbReference type="PANTHER" id="PTHR43222">
    <property type="entry name" value="NUDIX HYDROLASE 23"/>
    <property type="match status" value="1"/>
</dbReference>
<proteinExistence type="inferred from homology"/>
<dbReference type="GO" id="GO:0016787">
    <property type="term" value="F:hydrolase activity"/>
    <property type="evidence" value="ECO:0007669"/>
    <property type="project" value="UniProtKB-KW"/>
</dbReference>
<keyword evidence="8" id="KW-1185">Reference proteome</keyword>
<evidence type="ECO:0000256" key="5">
    <source>
        <dbReference type="RuleBase" id="RU003476"/>
    </source>
</evidence>
<dbReference type="Proteomes" id="UP000278673">
    <property type="component" value="Unassembled WGS sequence"/>
</dbReference>
<comment type="cofactor">
    <cofactor evidence="1">
        <name>Mg(2+)</name>
        <dbReference type="ChEBI" id="CHEBI:18420"/>
    </cofactor>
</comment>
<dbReference type="Gene3D" id="3.90.79.10">
    <property type="entry name" value="Nucleoside Triphosphate Pyrophosphohydrolase"/>
    <property type="match status" value="1"/>
</dbReference>
<dbReference type="InterPro" id="IPR000086">
    <property type="entry name" value="NUDIX_hydrolase_dom"/>
</dbReference>
<dbReference type="InterPro" id="IPR020084">
    <property type="entry name" value="NUDIX_hydrolase_CS"/>
</dbReference>
<sequence length="146" mass="16016">MRLVAFDEGPDDAVFTTAPVRYALVAAWRGARLLLVRVRDRDCWELPGGGIDPGESPREAAVRELWEETGQRLAPERLRFAGFARTLLAGRGELRGAVYAARVEEPVGFSPTEEIAELCWWEPGDEPPPGGALQTVDTYLAGLARP</sequence>
<evidence type="ECO:0000256" key="1">
    <source>
        <dbReference type="ARBA" id="ARBA00001946"/>
    </source>
</evidence>
<evidence type="ECO:0000313" key="8">
    <source>
        <dbReference type="Proteomes" id="UP000278673"/>
    </source>
</evidence>
<keyword evidence="4" id="KW-0460">Magnesium</keyword>
<protein>
    <submittedName>
        <fullName evidence="7">NUDIX domain-containing protein</fullName>
    </submittedName>
</protein>
<feature type="domain" description="Nudix hydrolase" evidence="6">
    <location>
        <begin position="25"/>
        <end position="126"/>
    </location>
</feature>
<comment type="caution">
    <text evidence="7">The sequence shown here is derived from an EMBL/GenBank/DDBJ whole genome shotgun (WGS) entry which is preliminary data.</text>
</comment>
<evidence type="ECO:0000256" key="3">
    <source>
        <dbReference type="ARBA" id="ARBA00022801"/>
    </source>
</evidence>
<dbReference type="PROSITE" id="PS00893">
    <property type="entry name" value="NUDIX_BOX"/>
    <property type="match status" value="1"/>
</dbReference>
<evidence type="ECO:0000256" key="4">
    <source>
        <dbReference type="ARBA" id="ARBA00022842"/>
    </source>
</evidence>
<evidence type="ECO:0000313" key="7">
    <source>
        <dbReference type="EMBL" id="RMI42755.1"/>
    </source>
</evidence>